<gene>
    <name evidence="1" type="ORF">F0L68_01205</name>
</gene>
<dbReference type="InterPro" id="IPR036689">
    <property type="entry name" value="ESAT-6-like_sf"/>
</dbReference>
<dbReference type="Pfam" id="PF06013">
    <property type="entry name" value="WXG100"/>
    <property type="match status" value="1"/>
</dbReference>
<dbReference type="RefSeq" id="WP_149847483.1">
    <property type="nucleotide sequence ID" value="NZ_VUOB01000001.1"/>
</dbReference>
<dbReference type="EMBL" id="VUOB01000001">
    <property type="protein sequence ID" value="KAA2267173.1"/>
    <property type="molecule type" value="Genomic_DNA"/>
</dbReference>
<dbReference type="OrthoDB" id="9955652at2"/>
<organism evidence="1 2">
    <name type="scientific">Solihabitans fulvus</name>
    <dbReference type="NCBI Taxonomy" id="1892852"/>
    <lineage>
        <taxon>Bacteria</taxon>
        <taxon>Bacillati</taxon>
        <taxon>Actinomycetota</taxon>
        <taxon>Actinomycetes</taxon>
        <taxon>Pseudonocardiales</taxon>
        <taxon>Pseudonocardiaceae</taxon>
        <taxon>Solihabitans</taxon>
    </lineage>
</organism>
<reference evidence="1 2" key="1">
    <citation type="submission" date="2019-09" db="EMBL/GenBank/DDBJ databases">
        <title>Goodfellowia gen. nov., a new genus of the Pseudonocardineae related to Actinoalloteichus, containing Goodfellowia coeruleoviolacea gen. nov., comb. nov. gen. nov., comb. nov.</title>
        <authorList>
            <person name="Labeda D."/>
        </authorList>
    </citation>
    <scope>NUCLEOTIDE SEQUENCE [LARGE SCALE GENOMIC DNA]</scope>
    <source>
        <strain evidence="1 2">AN110305</strain>
    </source>
</reference>
<keyword evidence="2" id="KW-1185">Reference proteome</keyword>
<evidence type="ECO:0000313" key="1">
    <source>
        <dbReference type="EMBL" id="KAA2267173.1"/>
    </source>
</evidence>
<dbReference type="SUPFAM" id="SSF140453">
    <property type="entry name" value="EsxAB dimer-like"/>
    <property type="match status" value="1"/>
</dbReference>
<protein>
    <submittedName>
        <fullName evidence="1">WXG100 family type VII secretion target</fullName>
    </submittedName>
</protein>
<reference evidence="1 2" key="2">
    <citation type="submission" date="2019-09" db="EMBL/GenBank/DDBJ databases">
        <authorList>
            <person name="Jin C."/>
        </authorList>
    </citation>
    <scope>NUCLEOTIDE SEQUENCE [LARGE SCALE GENOMIC DNA]</scope>
    <source>
        <strain evidence="1 2">AN110305</strain>
    </source>
</reference>
<dbReference type="Proteomes" id="UP000323454">
    <property type="component" value="Unassembled WGS sequence"/>
</dbReference>
<name>A0A5B2XV43_9PSEU</name>
<dbReference type="Gene3D" id="1.10.287.1060">
    <property type="entry name" value="ESAT-6-like"/>
    <property type="match status" value="1"/>
</dbReference>
<comment type="caution">
    <text evidence="1">The sequence shown here is derived from an EMBL/GenBank/DDBJ whole genome shotgun (WGS) entry which is preliminary data.</text>
</comment>
<dbReference type="AlphaFoldDB" id="A0A5B2XV43"/>
<accession>A0A5B2XV43</accession>
<dbReference type="InterPro" id="IPR010310">
    <property type="entry name" value="T7SS_ESAT-6-like"/>
</dbReference>
<evidence type="ECO:0000313" key="2">
    <source>
        <dbReference type="Proteomes" id="UP000323454"/>
    </source>
</evidence>
<sequence>MTGVSGDFIHGDTEEIIRLAQTTIGNSEDMQSRSVALGKSLDELSGSWRGTSFSAFQNVSQLMSGDHVKHTNRLQHNGEKTRVVATTYDSADQDGHGAVGSVDFGSGGAIGAAINL</sequence>
<proteinExistence type="predicted"/>